<dbReference type="SMART" id="SM00066">
    <property type="entry name" value="GAL4"/>
    <property type="match status" value="1"/>
</dbReference>
<gene>
    <name evidence="8" type="ORF">VHEMI03127</name>
</gene>
<sequence length="671" mass="73464">MAANDYSGAPSSATSAPEETGSHAGACTLCRRKKQKCSRDDPCRSCIASGSVCVYEDGQRRGAKPGYIDALVKRMDTLEALVLGQSLLLSNTLSAEGLPPVQESTNLEDRLTSVRQALLKPQPQQSLPVQAKRQRTQSSVADSPASISSVPPNPAPASVLGSSTSSLAARQKVLPPPSMMRDLVNIYFTRIHPWIPILHEPTFEAMMRAKDGYGQPADVVLQAITSATIRFYNTDRQTQDLYHSRCHDAVVLASMDRFSVETLQASIILAFNTVGAGRGPRSWSLVASATRIVEQLGLAVEEEDAAQDKLLNRIGFLPSAKTPTERESLRRIFWCIFLQDRFCSVSTGWNTSLTSTDIKRRLPVEGCFWRDRVDKKARYFDIDNLTIDPADDIDAIGGLAYLVEASECLNRVATFLLRETVDISNNDSLRRWFELFQSLDAMLVRWKTFLPARWQVAGIDATGKMDENLTLAHITHNTSVIMLHQIIAYPDSTFRHRLPSQNAAKTCNAAATEIATIAAKFVANTIVVLPPALSFCLFTAARVLLADSNHFGTPLDQNFEILLQALREGSARWTGAGQVHGFGAMDNLAGQFAERIDAARRSRSPINVRSVALLEEPQIVSFASPPVPEVFKGGEAVAGLGVGVDELFSMSGTGVGNFERIFTWTDEMIGQ</sequence>
<feature type="domain" description="Zn(2)-C6 fungal-type" evidence="7">
    <location>
        <begin position="26"/>
        <end position="55"/>
    </location>
</feature>
<dbReference type="GO" id="GO:0000981">
    <property type="term" value="F:DNA-binding transcription factor activity, RNA polymerase II-specific"/>
    <property type="evidence" value="ECO:0007669"/>
    <property type="project" value="InterPro"/>
</dbReference>
<dbReference type="PANTHER" id="PTHR47338:SF23">
    <property type="entry name" value="ZN(II)2CYS6 TRANSCRIPTION FACTOR (EUROFUNG)"/>
    <property type="match status" value="1"/>
</dbReference>
<keyword evidence="5" id="KW-0539">Nucleus</keyword>
<dbReference type="CDD" id="cd00067">
    <property type="entry name" value="GAL4"/>
    <property type="match status" value="1"/>
</dbReference>
<keyword evidence="3" id="KW-0805">Transcription regulation</keyword>
<evidence type="ECO:0000256" key="1">
    <source>
        <dbReference type="ARBA" id="ARBA00004123"/>
    </source>
</evidence>
<protein>
    <recommendedName>
        <fullName evidence="7">Zn(2)-C6 fungal-type domain-containing protein</fullName>
    </recommendedName>
</protein>
<feature type="region of interest" description="Disordered" evidence="6">
    <location>
        <begin position="1"/>
        <end position="23"/>
    </location>
</feature>
<dbReference type="GO" id="GO:0006351">
    <property type="term" value="P:DNA-templated transcription"/>
    <property type="evidence" value="ECO:0007669"/>
    <property type="project" value="InterPro"/>
</dbReference>
<feature type="compositionally biased region" description="Low complexity" evidence="6">
    <location>
        <begin position="138"/>
        <end position="150"/>
    </location>
</feature>
<keyword evidence="4" id="KW-0804">Transcription</keyword>
<dbReference type="GO" id="GO:0008270">
    <property type="term" value="F:zinc ion binding"/>
    <property type="evidence" value="ECO:0007669"/>
    <property type="project" value="InterPro"/>
</dbReference>
<dbReference type="PROSITE" id="PS50048">
    <property type="entry name" value="ZN2_CY6_FUNGAL_2"/>
    <property type="match status" value="1"/>
</dbReference>
<dbReference type="OrthoDB" id="4456959at2759"/>
<dbReference type="Gene3D" id="4.10.240.10">
    <property type="entry name" value="Zn(2)-C6 fungal-type DNA-binding domain"/>
    <property type="match status" value="1"/>
</dbReference>
<dbReference type="InterPro" id="IPR050815">
    <property type="entry name" value="TF_fung"/>
</dbReference>
<dbReference type="HOGENOM" id="CLU_009941_1_0_1"/>
<evidence type="ECO:0000256" key="5">
    <source>
        <dbReference type="ARBA" id="ARBA00023242"/>
    </source>
</evidence>
<dbReference type="PANTHER" id="PTHR47338">
    <property type="entry name" value="ZN(II)2CYS6 TRANSCRIPTION FACTOR (EUROFUNG)-RELATED"/>
    <property type="match status" value="1"/>
</dbReference>
<dbReference type="EMBL" id="CDHN01000001">
    <property type="protein sequence ID" value="CEJ83098.1"/>
    <property type="molecule type" value="Genomic_DNA"/>
</dbReference>
<comment type="subcellular location">
    <subcellularLocation>
        <location evidence="1">Nucleus</location>
    </subcellularLocation>
</comment>
<name>A0A0A1SRL8_9HYPO</name>
<evidence type="ECO:0000313" key="9">
    <source>
        <dbReference type="Proteomes" id="UP000039046"/>
    </source>
</evidence>
<dbReference type="InterPro" id="IPR007219">
    <property type="entry name" value="XnlR_reg_dom"/>
</dbReference>
<dbReference type="CDD" id="cd12148">
    <property type="entry name" value="fungal_TF_MHR"/>
    <property type="match status" value="1"/>
</dbReference>
<reference evidence="8 9" key="1">
    <citation type="journal article" date="2015" name="Genome Announc.">
        <title>Draft Genome Sequence and Gene Annotation of the Entomopathogenic Fungus Verticillium hemipterigenum.</title>
        <authorList>
            <person name="Horn F."/>
            <person name="Habel A."/>
            <person name="Scharf D.H."/>
            <person name="Dworschak J."/>
            <person name="Brakhage A.A."/>
            <person name="Guthke R."/>
            <person name="Hertweck C."/>
            <person name="Linde J."/>
        </authorList>
    </citation>
    <scope>NUCLEOTIDE SEQUENCE [LARGE SCALE GENOMIC DNA]</scope>
</reference>
<dbReference type="Pfam" id="PF00172">
    <property type="entry name" value="Zn_clus"/>
    <property type="match status" value="1"/>
</dbReference>
<dbReference type="InterPro" id="IPR036864">
    <property type="entry name" value="Zn2-C6_fun-type_DNA-bd_sf"/>
</dbReference>
<dbReference type="PROSITE" id="PS00463">
    <property type="entry name" value="ZN2_CY6_FUNGAL_1"/>
    <property type="match status" value="1"/>
</dbReference>
<keyword evidence="2" id="KW-0479">Metal-binding</keyword>
<dbReference type="GO" id="GO:0003677">
    <property type="term" value="F:DNA binding"/>
    <property type="evidence" value="ECO:0007669"/>
    <property type="project" value="InterPro"/>
</dbReference>
<dbReference type="SUPFAM" id="SSF57701">
    <property type="entry name" value="Zn2/Cys6 DNA-binding domain"/>
    <property type="match status" value="1"/>
</dbReference>
<dbReference type="Proteomes" id="UP000039046">
    <property type="component" value="Unassembled WGS sequence"/>
</dbReference>
<evidence type="ECO:0000256" key="3">
    <source>
        <dbReference type="ARBA" id="ARBA00023015"/>
    </source>
</evidence>
<dbReference type="AlphaFoldDB" id="A0A0A1SRL8"/>
<dbReference type="SMART" id="SM00906">
    <property type="entry name" value="Fungal_trans"/>
    <property type="match status" value="1"/>
</dbReference>
<dbReference type="InterPro" id="IPR001138">
    <property type="entry name" value="Zn2Cys6_DnaBD"/>
</dbReference>
<evidence type="ECO:0000256" key="2">
    <source>
        <dbReference type="ARBA" id="ARBA00022723"/>
    </source>
</evidence>
<evidence type="ECO:0000259" key="7">
    <source>
        <dbReference type="PROSITE" id="PS50048"/>
    </source>
</evidence>
<dbReference type="GO" id="GO:0005634">
    <property type="term" value="C:nucleus"/>
    <property type="evidence" value="ECO:0007669"/>
    <property type="project" value="UniProtKB-SubCell"/>
</dbReference>
<evidence type="ECO:0000256" key="4">
    <source>
        <dbReference type="ARBA" id="ARBA00023163"/>
    </source>
</evidence>
<dbReference type="STRING" id="1531966.A0A0A1SRL8"/>
<feature type="region of interest" description="Disordered" evidence="6">
    <location>
        <begin position="119"/>
        <end position="163"/>
    </location>
</feature>
<dbReference type="Pfam" id="PF04082">
    <property type="entry name" value="Fungal_trans"/>
    <property type="match status" value="1"/>
</dbReference>
<evidence type="ECO:0000313" key="8">
    <source>
        <dbReference type="EMBL" id="CEJ83098.1"/>
    </source>
</evidence>
<proteinExistence type="predicted"/>
<accession>A0A0A1SRL8</accession>
<organism evidence="8 9">
    <name type="scientific">[Torrubiella] hemipterigena</name>
    <dbReference type="NCBI Taxonomy" id="1531966"/>
    <lineage>
        <taxon>Eukaryota</taxon>
        <taxon>Fungi</taxon>
        <taxon>Dikarya</taxon>
        <taxon>Ascomycota</taxon>
        <taxon>Pezizomycotina</taxon>
        <taxon>Sordariomycetes</taxon>
        <taxon>Hypocreomycetidae</taxon>
        <taxon>Hypocreales</taxon>
        <taxon>Clavicipitaceae</taxon>
        <taxon>Clavicipitaceae incertae sedis</taxon>
        <taxon>'Torrubiella' clade</taxon>
    </lineage>
</organism>
<keyword evidence="9" id="KW-1185">Reference proteome</keyword>
<evidence type="ECO:0000256" key="6">
    <source>
        <dbReference type="SAM" id="MobiDB-lite"/>
    </source>
</evidence>